<dbReference type="InterPro" id="IPR020449">
    <property type="entry name" value="Tscrpt_reg_AraC-type_HTH"/>
</dbReference>
<evidence type="ECO:0000256" key="1">
    <source>
        <dbReference type="ARBA" id="ARBA00023015"/>
    </source>
</evidence>
<dbReference type="RefSeq" id="WP_190054616.1">
    <property type="nucleotide sequence ID" value="NZ_BMWC01000017.1"/>
</dbReference>
<dbReference type="InterPro" id="IPR050204">
    <property type="entry name" value="AraC_XylS_family_regulators"/>
</dbReference>
<dbReference type="SMART" id="SM00342">
    <property type="entry name" value="HTH_ARAC"/>
    <property type="match status" value="1"/>
</dbReference>
<dbReference type="PANTHER" id="PTHR46796:SF6">
    <property type="entry name" value="ARAC SUBFAMILY"/>
    <property type="match status" value="1"/>
</dbReference>
<dbReference type="PRINTS" id="PR00032">
    <property type="entry name" value="HTHARAC"/>
</dbReference>
<organism evidence="5 6">
    <name type="scientific">Streptomyces lomondensis</name>
    <dbReference type="NCBI Taxonomy" id="68229"/>
    <lineage>
        <taxon>Bacteria</taxon>
        <taxon>Bacillati</taxon>
        <taxon>Actinomycetota</taxon>
        <taxon>Actinomycetes</taxon>
        <taxon>Kitasatosporales</taxon>
        <taxon>Streptomycetaceae</taxon>
        <taxon>Streptomyces</taxon>
    </lineage>
</organism>
<evidence type="ECO:0000256" key="2">
    <source>
        <dbReference type="ARBA" id="ARBA00023125"/>
    </source>
</evidence>
<sequence length="319" mass="34864">MILLDTSELPVDERVEAFRAALLTASVPSLVRMEEAGERAFARMERWHFGELTLFTSSSSGWAVTRSPRYLRLEGVPMVSLSLQVRGTGRFGQSGRQERVGPGELMLNDLTIPYDFAWSGSGGAQALQVPYDALALPPHIVRRGAERLRASPLYDLVRTHINRLQADADTLDGDPGAAALGSATVELVRALLTSAAGVDAYARPALAESLLPRVLAYARTHLTEPDLTPARIAHAHNLSVRALYRLCARAGLSLEQWIIEQRLEGARSALVSPVGRTRTVASVARSWGFTDPSHFTRRFKAAYGVTPRRWRASESGPAE</sequence>
<keyword evidence="3" id="KW-0804">Transcription</keyword>
<dbReference type="InterPro" id="IPR035418">
    <property type="entry name" value="AraC-bd_2"/>
</dbReference>
<dbReference type="InterPro" id="IPR009057">
    <property type="entry name" value="Homeodomain-like_sf"/>
</dbReference>
<dbReference type="Pfam" id="PF12833">
    <property type="entry name" value="HTH_18"/>
    <property type="match status" value="1"/>
</dbReference>
<name>A0ABQ2XV60_9ACTN</name>
<dbReference type="InterPro" id="IPR018062">
    <property type="entry name" value="HTH_AraC-typ_CS"/>
</dbReference>
<evidence type="ECO:0000313" key="5">
    <source>
        <dbReference type="EMBL" id="GGX32498.1"/>
    </source>
</evidence>
<dbReference type="InterPro" id="IPR018060">
    <property type="entry name" value="HTH_AraC"/>
</dbReference>
<reference evidence="6" key="1">
    <citation type="journal article" date="2019" name="Int. J. Syst. Evol. Microbiol.">
        <title>The Global Catalogue of Microorganisms (GCM) 10K type strain sequencing project: providing services to taxonomists for standard genome sequencing and annotation.</title>
        <authorList>
            <consortium name="The Broad Institute Genomics Platform"/>
            <consortium name="The Broad Institute Genome Sequencing Center for Infectious Disease"/>
            <person name="Wu L."/>
            <person name="Ma J."/>
        </authorList>
    </citation>
    <scope>NUCLEOTIDE SEQUENCE [LARGE SCALE GENOMIC DNA]</scope>
    <source>
        <strain evidence="6">JCM 4866</strain>
    </source>
</reference>
<dbReference type="EMBL" id="BMWC01000017">
    <property type="protein sequence ID" value="GGX32498.1"/>
    <property type="molecule type" value="Genomic_DNA"/>
</dbReference>
<keyword evidence="1" id="KW-0805">Transcription regulation</keyword>
<comment type="caution">
    <text evidence="5">The sequence shown here is derived from an EMBL/GenBank/DDBJ whole genome shotgun (WGS) entry which is preliminary data.</text>
</comment>
<dbReference type="PANTHER" id="PTHR46796">
    <property type="entry name" value="HTH-TYPE TRANSCRIPTIONAL ACTIVATOR RHAS-RELATED"/>
    <property type="match status" value="1"/>
</dbReference>
<keyword evidence="2" id="KW-0238">DNA-binding</keyword>
<dbReference type="PROSITE" id="PS01124">
    <property type="entry name" value="HTH_ARAC_FAMILY_2"/>
    <property type="match status" value="1"/>
</dbReference>
<dbReference type="Proteomes" id="UP000617743">
    <property type="component" value="Unassembled WGS sequence"/>
</dbReference>
<evidence type="ECO:0000259" key="4">
    <source>
        <dbReference type="PROSITE" id="PS01124"/>
    </source>
</evidence>
<dbReference type="SUPFAM" id="SSF46689">
    <property type="entry name" value="Homeodomain-like"/>
    <property type="match status" value="1"/>
</dbReference>
<feature type="domain" description="HTH araC/xylS-type" evidence="4">
    <location>
        <begin position="212"/>
        <end position="313"/>
    </location>
</feature>
<dbReference type="PROSITE" id="PS00041">
    <property type="entry name" value="HTH_ARAC_FAMILY_1"/>
    <property type="match status" value="1"/>
</dbReference>
<keyword evidence="6" id="KW-1185">Reference proteome</keyword>
<accession>A0ABQ2XV60</accession>
<protein>
    <submittedName>
        <fullName evidence="5">AraC family transcriptional regulator</fullName>
    </submittedName>
</protein>
<evidence type="ECO:0000256" key="3">
    <source>
        <dbReference type="ARBA" id="ARBA00023163"/>
    </source>
</evidence>
<dbReference type="Pfam" id="PF14525">
    <property type="entry name" value="AraC_binding_2"/>
    <property type="match status" value="1"/>
</dbReference>
<gene>
    <name evidence="5" type="ORF">GCM10010383_73510</name>
</gene>
<proteinExistence type="predicted"/>
<dbReference type="Gene3D" id="1.10.10.60">
    <property type="entry name" value="Homeodomain-like"/>
    <property type="match status" value="1"/>
</dbReference>
<evidence type="ECO:0000313" key="6">
    <source>
        <dbReference type="Proteomes" id="UP000617743"/>
    </source>
</evidence>